<dbReference type="InterPro" id="IPR036770">
    <property type="entry name" value="Ankyrin_rpt-contain_sf"/>
</dbReference>
<gene>
    <name evidence="3" type="ORF">EV421DRAFT_1891088</name>
</gene>
<name>A0AA39MP47_9AGAR</name>
<dbReference type="Gene3D" id="1.10.287.110">
    <property type="entry name" value="DnaJ domain"/>
    <property type="match status" value="1"/>
</dbReference>
<evidence type="ECO:0000313" key="3">
    <source>
        <dbReference type="EMBL" id="KAK0441916.1"/>
    </source>
</evidence>
<dbReference type="EMBL" id="JAUEPT010000028">
    <property type="protein sequence ID" value="KAK0441916.1"/>
    <property type="molecule type" value="Genomic_DNA"/>
</dbReference>
<feature type="compositionally biased region" description="Polar residues" evidence="1">
    <location>
        <begin position="403"/>
        <end position="415"/>
    </location>
</feature>
<dbReference type="AlphaFoldDB" id="A0AA39MP47"/>
<dbReference type="SUPFAM" id="SSF48403">
    <property type="entry name" value="Ankyrin repeat"/>
    <property type="match status" value="1"/>
</dbReference>
<comment type="caution">
    <text evidence="3">The sequence shown here is derived from an EMBL/GenBank/DDBJ whole genome shotgun (WGS) entry which is preliminary data.</text>
</comment>
<dbReference type="SUPFAM" id="SSF46565">
    <property type="entry name" value="Chaperone J-domain"/>
    <property type="match status" value="1"/>
</dbReference>
<dbReference type="PANTHER" id="PTHR22677:SF4">
    <property type="entry name" value="USHER SYNDROME TYPE-1G PROTEIN-LIKE PROTEIN"/>
    <property type="match status" value="1"/>
</dbReference>
<dbReference type="CDD" id="cd06257">
    <property type="entry name" value="DnaJ"/>
    <property type="match status" value="1"/>
</dbReference>
<accession>A0AA39MP47</accession>
<dbReference type="InterPro" id="IPR039323">
    <property type="entry name" value="ANKRD_45/46/60"/>
</dbReference>
<feature type="domain" description="J" evidence="2">
    <location>
        <begin position="1"/>
        <end position="82"/>
    </location>
</feature>
<dbReference type="Gene3D" id="1.25.40.20">
    <property type="entry name" value="Ankyrin repeat-containing domain"/>
    <property type="match status" value="1"/>
</dbReference>
<protein>
    <submittedName>
        <fullName evidence="3">DnaJ-domain-containing protein</fullName>
    </submittedName>
</protein>
<keyword evidence="4" id="KW-1185">Reference proteome</keyword>
<feature type="region of interest" description="Disordered" evidence="1">
    <location>
        <begin position="389"/>
        <end position="472"/>
    </location>
</feature>
<feature type="region of interest" description="Disordered" evidence="1">
    <location>
        <begin position="122"/>
        <end position="148"/>
    </location>
</feature>
<dbReference type="PANTHER" id="PTHR22677">
    <property type="entry name" value="ANKYRIN REPEAT DOMAIN-CONTAINING PROTEIN 60"/>
    <property type="match status" value="1"/>
</dbReference>
<dbReference type="Pfam" id="PF00226">
    <property type="entry name" value="DnaJ"/>
    <property type="match status" value="1"/>
</dbReference>
<dbReference type="InterPro" id="IPR001623">
    <property type="entry name" value="DnaJ_domain"/>
</dbReference>
<dbReference type="Proteomes" id="UP001175226">
    <property type="component" value="Unassembled WGS sequence"/>
</dbReference>
<dbReference type="PROSITE" id="PS50076">
    <property type="entry name" value="DNAJ_2"/>
    <property type="match status" value="1"/>
</dbReference>
<feature type="compositionally biased region" description="Basic residues" evidence="1">
    <location>
        <begin position="456"/>
        <end position="472"/>
    </location>
</feature>
<dbReference type="Pfam" id="PF12796">
    <property type="entry name" value="Ank_2"/>
    <property type="match status" value="1"/>
</dbReference>
<feature type="compositionally biased region" description="Basic residues" evidence="1">
    <location>
        <begin position="416"/>
        <end position="425"/>
    </location>
</feature>
<dbReference type="InterPro" id="IPR036869">
    <property type="entry name" value="J_dom_sf"/>
</dbReference>
<organism evidence="3 4">
    <name type="scientific">Armillaria borealis</name>
    <dbReference type="NCBI Taxonomy" id="47425"/>
    <lineage>
        <taxon>Eukaryota</taxon>
        <taxon>Fungi</taxon>
        <taxon>Dikarya</taxon>
        <taxon>Basidiomycota</taxon>
        <taxon>Agaricomycotina</taxon>
        <taxon>Agaricomycetes</taxon>
        <taxon>Agaricomycetidae</taxon>
        <taxon>Agaricales</taxon>
        <taxon>Marasmiineae</taxon>
        <taxon>Physalacriaceae</taxon>
        <taxon>Armillaria</taxon>
    </lineage>
</organism>
<dbReference type="InterPro" id="IPR002110">
    <property type="entry name" value="Ankyrin_rpt"/>
</dbReference>
<reference evidence="3" key="1">
    <citation type="submission" date="2023-06" db="EMBL/GenBank/DDBJ databases">
        <authorList>
            <consortium name="Lawrence Berkeley National Laboratory"/>
            <person name="Ahrendt S."/>
            <person name="Sahu N."/>
            <person name="Indic B."/>
            <person name="Wong-Bajracharya J."/>
            <person name="Merenyi Z."/>
            <person name="Ke H.-M."/>
            <person name="Monk M."/>
            <person name="Kocsube S."/>
            <person name="Drula E."/>
            <person name="Lipzen A."/>
            <person name="Balint B."/>
            <person name="Henrissat B."/>
            <person name="Andreopoulos B."/>
            <person name="Martin F.M."/>
            <person name="Harder C.B."/>
            <person name="Rigling D."/>
            <person name="Ford K.L."/>
            <person name="Foster G.D."/>
            <person name="Pangilinan J."/>
            <person name="Papanicolaou A."/>
            <person name="Barry K."/>
            <person name="LaButti K."/>
            <person name="Viragh M."/>
            <person name="Koriabine M."/>
            <person name="Yan M."/>
            <person name="Riley R."/>
            <person name="Champramary S."/>
            <person name="Plett K.L."/>
            <person name="Tsai I.J."/>
            <person name="Slot J."/>
            <person name="Sipos G."/>
            <person name="Plett J."/>
            <person name="Nagy L.G."/>
            <person name="Grigoriev I.V."/>
        </authorList>
    </citation>
    <scope>NUCLEOTIDE SEQUENCE</scope>
    <source>
        <strain evidence="3">FPL87.14</strain>
    </source>
</reference>
<feature type="compositionally biased region" description="Polar residues" evidence="1">
    <location>
        <begin position="427"/>
        <end position="442"/>
    </location>
</feature>
<proteinExistence type="predicted"/>
<evidence type="ECO:0000259" key="2">
    <source>
        <dbReference type="PROSITE" id="PS50076"/>
    </source>
</evidence>
<sequence length="472" mass="53865">MPLNRASIAGAYADLHLQELFPISQSVCGLIVVLSLWIALRTHPDKNPNNPDATREFQRVGSAYNTLIQYLDNNHDDYDAYSDDKYYSNDETRRDFYMCSRYCHDQFKEYVQEYVQRKSREEQVAAQEHRKREDTACKARQEQDRERARHLAEQRQKEKLKAKMSEAAAQRRQAKQAIRAHLQKAQALRSAVFAAAREGNATKVKAGVWEDDVDAAGGEIKRDCEKFVSQKPNDPQETLLHITALKGDHELVTWLDAHNADPEERNDEGLTAFHIALRNGHQKIVTYFFDAFPPKDDDSEPIYTPPEYTNLLTLALDSRDPELVWMILDKSLASSDDISKAWSWATSTEGYSIMLKPNSVSEPLNDNVRLERYNEIIKFLMRFGGFTPPSTASMSEQEEGDNWHSQETAPSASHNKQQKQRRRRTQSQMPSAEGPSSLQGQSVHVAENVQGAMPRGRGRGQRRGRGRGQVRT</sequence>
<evidence type="ECO:0000256" key="1">
    <source>
        <dbReference type="SAM" id="MobiDB-lite"/>
    </source>
</evidence>
<evidence type="ECO:0000313" key="4">
    <source>
        <dbReference type="Proteomes" id="UP001175226"/>
    </source>
</evidence>
<dbReference type="SMART" id="SM00248">
    <property type="entry name" value="ANK"/>
    <property type="match status" value="3"/>
</dbReference>